<gene>
    <name evidence="3" type="primary">grpE</name>
    <name evidence="5" type="ORF">A2799_01045</name>
</gene>
<evidence type="ECO:0000256" key="2">
    <source>
        <dbReference type="ARBA" id="ARBA00023186"/>
    </source>
</evidence>
<dbReference type="AlphaFoldDB" id="A0A1F7GM01"/>
<dbReference type="GO" id="GO:0051082">
    <property type="term" value="F:unfolded protein binding"/>
    <property type="evidence" value="ECO:0007669"/>
    <property type="project" value="TreeGrafter"/>
</dbReference>
<evidence type="ECO:0000256" key="4">
    <source>
        <dbReference type="RuleBase" id="RU004478"/>
    </source>
</evidence>
<dbReference type="PANTHER" id="PTHR21237:SF23">
    <property type="entry name" value="GRPE PROTEIN HOMOLOG, MITOCHONDRIAL"/>
    <property type="match status" value="1"/>
</dbReference>
<reference evidence="5 6" key="1">
    <citation type="journal article" date="2016" name="Nat. Commun.">
        <title>Thousands of microbial genomes shed light on interconnected biogeochemical processes in an aquifer system.</title>
        <authorList>
            <person name="Anantharaman K."/>
            <person name="Brown C.T."/>
            <person name="Hug L.A."/>
            <person name="Sharon I."/>
            <person name="Castelle C.J."/>
            <person name="Probst A.J."/>
            <person name="Thomas B.C."/>
            <person name="Singh A."/>
            <person name="Wilkins M.J."/>
            <person name="Karaoz U."/>
            <person name="Brodie E.L."/>
            <person name="Williams K.H."/>
            <person name="Hubbard S.S."/>
            <person name="Banfield J.F."/>
        </authorList>
    </citation>
    <scope>NUCLEOTIDE SEQUENCE [LARGE SCALE GENOMIC DNA]</scope>
</reference>
<dbReference type="PRINTS" id="PR00773">
    <property type="entry name" value="GRPEPROTEIN"/>
</dbReference>
<dbReference type="GO" id="GO:0005737">
    <property type="term" value="C:cytoplasm"/>
    <property type="evidence" value="ECO:0007669"/>
    <property type="project" value="UniProtKB-SubCell"/>
</dbReference>
<comment type="subunit">
    <text evidence="3">Homodimer.</text>
</comment>
<dbReference type="HAMAP" id="MF_01151">
    <property type="entry name" value="GrpE"/>
    <property type="match status" value="1"/>
</dbReference>
<accession>A0A1F7GM01</accession>
<proteinExistence type="inferred from homology"/>
<dbReference type="GO" id="GO:0006457">
    <property type="term" value="P:protein folding"/>
    <property type="evidence" value="ECO:0007669"/>
    <property type="project" value="InterPro"/>
</dbReference>
<keyword evidence="2 3" id="KW-0143">Chaperone</keyword>
<protein>
    <recommendedName>
        <fullName evidence="3">Protein GrpE</fullName>
    </recommendedName>
    <alternativeName>
        <fullName evidence="3">HSP-70 cofactor</fullName>
    </alternativeName>
</protein>
<dbReference type="EMBL" id="MFZH01000006">
    <property type="protein sequence ID" value="OGK19746.1"/>
    <property type="molecule type" value="Genomic_DNA"/>
</dbReference>
<comment type="similarity">
    <text evidence="1 3 4">Belongs to the GrpE family.</text>
</comment>
<comment type="function">
    <text evidence="3">Participates actively in the response to hyperosmotic and heat shock by preventing the aggregation of stress-denatured proteins, in association with DnaK and GrpE. It is the nucleotide exchange factor for DnaK and may function as a thermosensor. Unfolded proteins bind initially to DnaJ; upon interaction with the DnaJ-bound protein, DnaK hydrolyzes its bound ATP, resulting in the formation of a stable complex. GrpE releases ADP from DnaK; ATP binding to DnaK triggers the release of the substrate protein, thus completing the reaction cycle. Several rounds of ATP-dependent interactions between DnaJ, DnaK and GrpE are required for fully efficient folding.</text>
</comment>
<dbReference type="PANTHER" id="PTHR21237">
    <property type="entry name" value="GRPE PROTEIN"/>
    <property type="match status" value="1"/>
</dbReference>
<dbReference type="GO" id="GO:0042803">
    <property type="term" value="F:protein homodimerization activity"/>
    <property type="evidence" value="ECO:0007669"/>
    <property type="project" value="InterPro"/>
</dbReference>
<evidence type="ECO:0000256" key="1">
    <source>
        <dbReference type="ARBA" id="ARBA00009054"/>
    </source>
</evidence>
<name>A0A1F7GM01_9BACT</name>
<dbReference type="InterPro" id="IPR013805">
    <property type="entry name" value="GrpE_CC"/>
</dbReference>
<dbReference type="Gene3D" id="2.30.22.10">
    <property type="entry name" value="Head domain of nucleotide exchange factor GrpE"/>
    <property type="match status" value="1"/>
</dbReference>
<dbReference type="Gene3D" id="3.90.20.20">
    <property type="match status" value="1"/>
</dbReference>
<dbReference type="InterPro" id="IPR000740">
    <property type="entry name" value="GrpE"/>
</dbReference>
<dbReference type="GO" id="GO:0051087">
    <property type="term" value="F:protein-folding chaperone binding"/>
    <property type="evidence" value="ECO:0007669"/>
    <property type="project" value="InterPro"/>
</dbReference>
<dbReference type="Proteomes" id="UP000176850">
    <property type="component" value="Unassembled WGS sequence"/>
</dbReference>
<sequence length="154" mass="17767">MRATKIKKNTDVGDGLQPSQKMDPVVEEWKNNYLRALADYNNLEKRTESQTIDIFKRANKNILLKLLDLYDILEQAEVFVKDDGLKLVKESFERLLASEGVTKMELLNTKFDPYHAECIEVVPGEKPEIIYEIVKNGYKLHGEILRIAQVKVSK</sequence>
<evidence type="ECO:0000313" key="6">
    <source>
        <dbReference type="Proteomes" id="UP000176850"/>
    </source>
</evidence>
<comment type="subcellular location">
    <subcellularLocation>
        <location evidence="3">Cytoplasm</location>
    </subcellularLocation>
</comment>
<evidence type="ECO:0000313" key="5">
    <source>
        <dbReference type="EMBL" id="OGK19746.1"/>
    </source>
</evidence>
<evidence type="ECO:0000256" key="3">
    <source>
        <dbReference type="HAMAP-Rule" id="MF_01151"/>
    </source>
</evidence>
<dbReference type="CDD" id="cd00446">
    <property type="entry name" value="GrpE"/>
    <property type="match status" value="1"/>
</dbReference>
<dbReference type="Pfam" id="PF01025">
    <property type="entry name" value="GrpE"/>
    <property type="match status" value="1"/>
</dbReference>
<organism evidence="5 6">
    <name type="scientific">Candidatus Roizmanbacteria bacterium RIFCSPHIGHO2_01_FULL_39_24</name>
    <dbReference type="NCBI Taxonomy" id="1802032"/>
    <lineage>
        <taxon>Bacteria</taxon>
        <taxon>Candidatus Roizmaniibacteriota</taxon>
    </lineage>
</organism>
<dbReference type="SUPFAM" id="SSF51064">
    <property type="entry name" value="Head domain of nucleotide exchange factor GrpE"/>
    <property type="match status" value="1"/>
</dbReference>
<keyword evidence="3" id="KW-0346">Stress response</keyword>
<dbReference type="SUPFAM" id="SSF58014">
    <property type="entry name" value="Coiled-coil domain of nucleotide exchange factor GrpE"/>
    <property type="match status" value="1"/>
</dbReference>
<dbReference type="GO" id="GO:0000774">
    <property type="term" value="F:adenyl-nucleotide exchange factor activity"/>
    <property type="evidence" value="ECO:0007669"/>
    <property type="project" value="InterPro"/>
</dbReference>
<keyword evidence="3" id="KW-0963">Cytoplasm</keyword>
<comment type="caution">
    <text evidence="5">The sequence shown here is derived from an EMBL/GenBank/DDBJ whole genome shotgun (WGS) entry which is preliminary data.</text>
</comment>
<dbReference type="InterPro" id="IPR009012">
    <property type="entry name" value="GrpE_head"/>
</dbReference>